<dbReference type="Pfam" id="PF00211">
    <property type="entry name" value="Guanylate_cyc"/>
    <property type="match status" value="1"/>
</dbReference>
<dbReference type="PaxDb" id="123214-PERMA_0988"/>
<sequence>MFKIRFLILFFVSVLFLFVYFSKPSSITKFVYNLEDIKFYIKSVLGADHKPFDDLVVVAIDEKSINRFGRWPWDRKVTADLINRLKEAKVVGLDIVFSEKSNPESDRALFDSIGKNGNVISGFFFRDYATQTVTEEVIDFLEDCSLPRYRVLSESVGIPEFSYIESNIPQILENSLSCAFFNIKPDVDGIYRHYPTVYLFEGMIFPSLALQLVRFYLDREIYLEIDQLGVKKLNIGDITLSENYIRLNFYKDIKTVSAVDILEGGIDPSFFKDRIVIVGITEMGVYDIRPTPVDPLMPGVFLHYVAVSNLLKGDFLRESAIYDITFTVVLLLSVFTVGYIKKLKYRMPLYASVLFIPFLVPSLLFIYKNVWIVTVYPFIFSFLYIIALEIYQFFRVDLQTRELKRAFSKYLSPDVVEQIVKDPESLGLGGEEKEITVLFADIRDFTVITEKLSPHQVAKLLNIYFDSMTKIILENKGLLDKYIGDAIMAVFNAPLTVPDHSDKACKTALDMVKRLDQVNRNLEKQNLPHLKIGIGINTGRAIIGNLGSSLRFEYTAIGDTVNLASRLEGLNRIYGTDIIVSQFTVSKVKSDFLFRKLDRVRVKGKEEAVEIYQLMEKSERNKNIKILYEKALEHYFNTEFSTAQEIFKKLWVEYEDYPSKILLERSEYYIKNPPEEGWEGIYEFKEK</sequence>
<reference evidence="9 10" key="1">
    <citation type="journal article" date="2009" name="J. Bacteriol.">
        <title>Complete and draft genome sequences of six members of the Aquificales.</title>
        <authorList>
            <person name="Reysenbach A.L."/>
            <person name="Hamamura N."/>
            <person name="Podar M."/>
            <person name="Griffiths E."/>
            <person name="Ferreira S."/>
            <person name="Hochstein R."/>
            <person name="Heidelberg J."/>
            <person name="Johnson J."/>
            <person name="Mead D."/>
            <person name="Pohorille A."/>
            <person name="Sarmiento M."/>
            <person name="Schweighofer K."/>
            <person name="Seshadri R."/>
            <person name="Voytek M.A."/>
        </authorList>
    </citation>
    <scope>NUCLEOTIDE SEQUENCE [LARGE SCALE GENOMIC DNA]</scope>
    <source>
        <strain evidence="10">DSM 14350 / EX-H1</strain>
    </source>
</reference>
<dbReference type="AlphaFoldDB" id="C0QQ28"/>
<evidence type="ECO:0000256" key="4">
    <source>
        <dbReference type="ARBA" id="ARBA00022692"/>
    </source>
</evidence>
<feature type="transmembrane region" description="Helical" evidence="7">
    <location>
        <begin position="347"/>
        <end position="367"/>
    </location>
</feature>
<name>C0QQ28_PERMH</name>
<dbReference type="PANTHER" id="PTHR43081:SF1">
    <property type="entry name" value="ADENYLATE CYCLASE, TERMINAL-DIFFERENTIATION SPECIFIC"/>
    <property type="match status" value="1"/>
</dbReference>
<evidence type="ECO:0000313" key="10">
    <source>
        <dbReference type="Proteomes" id="UP000001366"/>
    </source>
</evidence>
<evidence type="ECO:0000256" key="3">
    <source>
        <dbReference type="ARBA" id="ARBA00022475"/>
    </source>
</evidence>
<dbReference type="HOGENOM" id="CLU_000445_85_1_0"/>
<comment type="subcellular location">
    <subcellularLocation>
        <location evidence="1">Cell envelope</location>
    </subcellularLocation>
</comment>
<keyword evidence="10" id="KW-1185">Reference proteome</keyword>
<dbReference type="EMBL" id="CP001230">
    <property type="protein sequence ID" value="ACO04830.1"/>
    <property type="molecule type" value="Genomic_DNA"/>
</dbReference>
<dbReference type="eggNOG" id="COG2114">
    <property type="taxonomic scope" value="Bacteria"/>
</dbReference>
<dbReference type="SMART" id="SM01080">
    <property type="entry name" value="CHASE2"/>
    <property type="match status" value="1"/>
</dbReference>
<dbReference type="KEGG" id="pmx:PERMA_0988"/>
<dbReference type="GO" id="GO:0030313">
    <property type="term" value="C:cell envelope"/>
    <property type="evidence" value="ECO:0007669"/>
    <property type="project" value="UniProtKB-SubCell"/>
</dbReference>
<dbReference type="SMART" id="SM00044">
    <property type="entry name" value="CYCc"/>
    <property type="match status" value="1"/>
</dbReference>
<dbReference type="STRING" id="123214.PERMA_0988"/>
<dbReference type="GO" id="GO:0035556">
    <property type="term" value="P:intracellular signal transduction"/>
    <property type="evidence" value="ECO:0007669"/>
    <property type="project" value="InterPro"/>
</dbReference>
<dbReference type="Pfam" id="PF05226">
    <property type="entry name" value="CHASE2"/>
    <property type="match status" value="1"/>
</dbReference>
<protein>
    <submittedName>
        <fullName evidence="9">Adenylate cyclase</fullName>
    </submittedName>
</protein>
<dbReference type="InterPro" id="IPR050697">
    <property type="entry name" value="Adenylyl/Guanylyl_Cyclase_3/4"/>
</dbReference>
<keyword evidence="5 7" id="KW-1133">Transmembrane helix</keyword>
<feature type="domain" description="Guanylate cyclase" evidence="8">
    <location>
        <begin position="436"/>
        <end position="568"/>
    </location>
</feature>
<dbReference type="SUPFAM" id="SSF55073">
    <property type="entry name" value="Nucleotide cyclase"/>
    <property type="match status" value="1"/>
</dbReference>
<dbReference type="eggNOG" id="COG4252">
    <property type="taxonomic scope" value="Bacteria"/>
</dbReference>
<feature type="transmembrane region" description="Helical" evidence="7">
    <location>
        <begin position="373"/>
        <end position="394"/>
    </location>
</feature>
<keyword evidence="4 7" id="KW-0812">Transmembrane</keyword>
<dbReference type="GO" id="GO:0004016">
    <property type="term" value="F:adenylate cyclase activity"/>
    <property type="evidence" value="ECO:0007669"/>
    <property type="project" value="UniProtKB-ARBA"/>
</dbReference>
<dbReference type="InterPro" id="IPR007890">
    <property type="entry name" value="CHASE2"/>
</dbReference>
<evidence type="ECO:0000256" key="5">
    <source>
        <dbReference type="ARBA" id="ARBA00022989"/>
    </source>
</evidence>
<evidence type="ECO:0000256" key="7">
    <source>
        <dbReference type="SAM" id="Phobius"/>
    </source>
</evidence>
<proteinExistence type="inferred from homology"/>
<gene>
    <name evidence="9" type="ordered locus">PERMA_0988</name>
</gene>
<evidence type="ECO:0000256" key="6">
    <source>
        <dbReference type="ARBA" id="ARBA00023136"/>
    </source>
</evidence>
<dbReference type="PANTHER" id="PTHR43081">
    <property type="entry name" value="ADENYLATE CYCLASE, TERMINAL-DIFFERENTIATION SPECIFIC-RELATED"/>
    <property type="match status" value="1"/>
</dbReference>
<dbReference type="RefSeq" id="WP_015898934.1">
    <property type="nucleotide sequence ID" value="NC_012440.1"/>
</dbReference>
<dbReference type="OrthoDB" id="9806704at2"/>
<keyword evidence="3" id="KW-1003">Cell membrane</keyword>
<organism evidence="9 10">
    <name type="scientific">Persephonella marina (strain DSM 14350 / EX-H1)</name>
    <dbReference type="NCBI Taxonomy" id="123214"/>
    <lineage>
        <taxon>Bacteria</taxon>
        <taxon>Pseudomonadati</taxon>
        <taxon>Aquificota</taxon>
        <taxon>Aquificia</taxon>
        <taxon>Aquificales</taxon>
        <taxon>Hydrogenothermaceae</taxon>
        <taxon>Persephonella</taxon>
    </lineage>
</organism>
<accession>C0QQ28</accession>
<evidence type="ECO:0000313" key="9">
    <source>
        <dbReference type="EMBL" id="ACO04830.1"/>
    </source>
</evidence>
<dbReference type="InterPro" id="IPR001054">
    <property type="entry name" value="A/G_cyclase"/>
</dbReference>
<dbReference type="CDD" id="cd07302">
    <property type="entry name" value="CHD"/>
    <property type="match status" value="1"/>
</dbReference>
<keyword evidence="6 7" id="KW-0472">Membrane</keyword>
<dbReference type="Proteomes" id="UP000001366">
    <property type="component" value="Chromosome"/>
</dbReference>
<evidence type="ECO:0000259" key="8">
    <source>
        <dbReference type="PROSITE" id="PS50125"/>
    </source>
</evidence>
<dbReference type="GO" id="GO:0006171">
    <property type="term" value="P:cAMP biosynthetic process"/>
    <property type="evidence" value="ECO:0007669"/>
    <property type="project" value="TreeGrafter"/>
</dbReference>
<dbReference type="InterPro" id="IPR029787">
    <property type="entry name" value="Nucleotide_cyclase"/>
</dbReference>
<dbReference type="PROSITE" id="PS50125">
    <property type="entry name" value="GUANYLATE_CYCLASE_2"/>
    <property type="match status" value="1"/>
</dbReference>
<dbReference type="Gene3D" id="3.30.70.1230">
    <property type="entry name" value="Nucleotide cyclase"/>
    <property type="match status" value="1"/>
</dbReference>
<evidence type="ECO:0000256" key="2">
    <source>
        <dbReference type="ARBA" id="ARBA00005381"/>
    </source>
</evidence>
<comment type="similarity">
    <text evidence="2">Belongs to the adenylyl cyclase class-3 family.</text>
</comment>
<dbReference type="FunFam" id="3.30.70.1230:FF:000016">
    <property type="entry name" value="Adenylate/guanylate cyclase domain-containing protein"/>
    <property type="match status" value="1"/>
</dbReference>
<evidence type="ECO:0000256" key="1">
    <source>
        <dbReference type="ARBA" id="ARBA00004196"/>
    </source>
</evidence>
<feature type="transmembrane region" description="Helical" evidence="7">
    <location>
        <begin position="320"/>
        <end position="340"/>
    </location>
</feature>